<comment type="caution">
    <text evidence="2">The sequence shown here is derived from an EMBL/GenBank/DDBJ whole genome shotgun (WGS) entry which is preliminary data.</text>
</comment>
<dbReference type="PANTHER" id="PTHR43696:SF9">
    <property type="entry name" value="COILED-COIL DOMAIN-CONTAINING PROTEIN 157"/>
    <property type="match status" value="1"/>
</dbReference>
<dbReference type="InterPro" id="IPR029681">
    <property type="entry name" value="CCDC157"/>
</dbReference>
<accession>A0A8J2P4Y4</accession>
<proteinExistence type="predicted"/>
<name>A0A8J2P4Y4_9HEXA</name>
<protein>
    <submittedName>
        <fullName evidence="2">Uncharacterized protein</fullName>
    </submittedName>
</protein>
<organism evidence="2 3">
    <name type="scientific">Allacma fusca</name>
    <dbReference type="NCBI Taxonomy" id="39272"/>
    <lineage>
        <taxon>Eukaryota</taxon>
        <taxon>Metazoa</taxon>
        <taxon>Ecdysozoa</taxon>
        <taxon>Arthropoda</taxon>
        <taxon>Hexapoda</taxon>
        <taxon>Collembola</taxon>
        <taxon>Symphypleona</taxon>
        <taxon>Sminthuridae</taxon>
        <taxon>Allacma</taxon>
    </lineage>
</organism>
<evidence type="ECO:0000256" key="1">
    <source>
        <dbReference type="SAM" id="Coils"/>
    </source>
</evidence>
<feature type="coiled-coil region" evidence="1">
    <location>
        <begin position="539"/>
        <end position="566"/>
    </location>
</feature>
<gene>
    <name evidence="2" type="ORF">AFUS01_LOCUS20522</name>
</gene>
<sequence length="579" mass="66487">MELQADPFEDLFSIGIQCMELNVADVDQAVREFVGKTGQVSAPSWKYPTIKLNAVQVHQVISLLRNRDISKERHYLDLLELLHDRLYYALLVFLKFIKDMINLVNPDGAAANKTGVPVLDDPFYIPVASPFTEENQHNCNIGLLVRQLRTKILDLDGGVRAILDNLATTNSRALLHLGQAMVKLDRTRETRMLRDKALYSNDAIVQTETVHVQCCDSCSASQNILRTVGETLEHCLKAFTNEESMLTKTKCDLRDQIFWVSQWTSVSRWCDALRHDCNSIVAKAAATIKTTVELEQKLKNSQQTLNTQARDHKLVVEHMEKKCSDLEREILAERTTKSEMKRKKEYIESKCQELEEKLQAHNEICRQEAKERMRLETALSSLEKIHFELKMSQSETHDNMNIIKAHLDNEKKEKVHLMSAVEKLREEMKFKDEQINQLYSANTVVDILKKENTVLRNNNLALKKKNETLNLSLKDEKRQVKKQKSDMSRLERSLEKRQSDLELLSSYPDLNGPISVPDLNPADILGSMKKQFDANRIRIELLTDQNKRLQTTIEKLDAHLKQQALEGSKGKKIPESSTN</sequence>
<keyword evidence="3" id="KW-1185">Reference proteome</keyword>
<evidence type="ECO:0000313" key="2">
    <source>
        <dbReference type="EMBL" id="CAG7731975.1"/>
    </source>
</evidence>
<dbReference type="Proteomes" id="UP000708208">
    <property type="component" value="Unassembled WGS sequence"/>
</dbReference>
<keyword evidence="1" id="KW-0175">Coiled coil</keyword>
<dbReference type="AlphaFoldDB" id="A0A8J2P4Y4"/>
<evidence type="ECO:0000313" key="3">
    <source>
        <dbReference type="Proteomes" id="UP000708208"/>
    </source>
</evidence>
<reference evidence="2" key="1">
    <citation type="submission" date="2021-06" db="EMBL/GenBank/DDBJ databases">
        <authorList>
            <person name="Hodson N. C."/>
            <person name="Mongue J. A."/>
            <person name="Jaron S. K."/>
        </authorList>
    </citation>
    <scope>NUCLEOTIDE SEQUENCE</scope>
</reference>
<dbReference type="PANTHER" id="PTHR43696">
    <property type="entry name" value="COILED-COIL DOMAIN-CONTAINING PROTEIN 157"/>
    <property type="match status" value="1"/>
</dbReference>
<dbReference type="OrthoDB" id="10051906at2759"/>
<feature type="coiled-coil region" evidence="1">
    <location>
        <begin position="407"/>
        <end position="500"/>
    </location>
</feature>
<dbReference type="EMBL" id="CAJVCH010222418">
    <property type="protein sequence ID" value="CAG7731975.1"/>
    <property type="molecule type" value="Genomic_DNA"/>
</dbReference>
<feature type="coiled-coil region" evidence="1">
    <location>
        <begin position="309"/>
        <end position="371"/>
    </location>
</feature>